<dbReference type="EMBL" id="BGPR01000015">
    <property type="protein sequence ID" value="GBL78395.1"/>
    <property type="molecule type" value="Genomic_DNA"/>
</dbReference>
<dbReference type="OrthoDB" id="6507932at2759"/>
<gene>
    <name evidence="1" type="ORF">AVEN_42910_1</name>
</gene>
<reference evidence="1 2" key="1">
    <citation type="journal article" date="2019" name="Sci. Rep.">
        <title>Orb-weaving spider Araneus ventricosus genome elucidates the spidroin gene catalogue.</title>
        <authorList>
            <person name="Kono N."/>
            <person name="Nakamura H."/>
            <person name="Ohtoshi R."/>
            <person name="Moran D.A.P."/>
            <person name="Shinohara A."/>
            <person name="Yoshida Y."/>
            <person name="Fujiwara M."/>
            <person name="Mori M."/>
            <person name="Tomita M."/>
            <person name="Arakawa K."/>
        </authorList>
    </citation>
    <scope>NUCLEOTIDE SEQUENCE [LARGE SCALE GENOMIC DNA]</scope>
</reference>
<evidence type="ECO:0000313" key="2">
    <source>
        <dbReference type="Proteomes" id="UP000499080"/>
    </source>
</evidence>
<dbReference type="Proteomes" id="UP000499080">
    <property type="component" value="Unassembled WGS sequence"/>
</dbReference>
<keyword evidence="2" id="KW-1185">Reference proteome</keyword>
<dbReference type="AlphaFoldDB" id="A0A4Y2AGR8"/>
<protein>
    <submittedName>
        <fullName evidence="1">Uncharacterized protein</fullName>
    </submittedName>
</protein>
<organism evidence="1 2">
    <name type="scientific">Araneus ventricosus</name>
    <name type="common">Orbweaver spider</name>
    <name type="synonym">Epeira ventricosa</name>
    <dbReference type="NCBI Taxonomy" id="182803"/>
    <lineage>
        <taxon>Eukaryota</taxon>
        <taxon>Metazoa</taxon>
        <taxon>Ecdysozoa</taxon>
        <taxon>Arthropoda</taxon>
        <taxon>Chelicerata</taxon>
        <taxon>Arachnida</taxon>
        <taxon>Araneae</taxon>
        <taxon>Araneomorphae</taxon>
        <taxon>Entelegynae</taxon>
        <taxon>Araneoidea</taxon>
        <taxon>Araneidae</taxon>
        <taxon>Araneus</taxon>
    </lineage>
</organism>
<evidence type="ECO:0000313" key="1">
    <source>
        <dbReference type="EMBL" id="GBL78395.1"/>
    </source>
</evidence>
<name>A0A4Y2AGR8_ARAVE</name>
<comment type="caution">
    <text evidence="1">The sequence shown here is derived from an EMBL/GenBank/DDBJ whole genome shotgun (WGS) entry which is preliminary data.</text>
</comment>
<accession>A0A4Y2AGR8</accession>
<sequence length="129" mass="14785">MSVSKRPINQLTLPVGLRRLYDARPSRILPLCERVKMLLDDPDLTNVKIKSVDLFCFPPLDIPQFSFLNPFSGFDKSETAPVVFQQLFLYHRSRYSSFIPIFTDGWKSAGHVGCAMSFPSDTQSYRLHN</sequence>
<proteinExistence type="predicted"/>